<sequence length="634" mass="71141">MVEETKRRNSEAETDELAAKRAKADAEYRKGVAPIKAEYLIKTPVPTTLTYNDDEAESNGRSTEDGESNKGKGKGKNKKGRGQNKNRELKQDHEEVRLCPALADPDHPKECRFGPEKCRFVHDVGTYLSSKPVDISGICPAFEAIGYCPAGLKCRWLSSHYDKDANRLITNPEQISVYGETGGEANHISMDSRTQLQKKKYIFDLAEQYIPYLDSIVATVKEKSAERDEAEDVNEKREETKEKVAEFIEAPFKAAEKKKLNLKGAKIVSPLTTVGNLPFRRLMRTLGADITYSEMAMGMPLVNGAKSEWALPKAHKSEYPGFGVQIATSRHWQGAKAAEAISKLTTHVSELNLNCGCPIDLLFRQGQGSALMDQPARLLRILKGMNACSGDIPVTVKIRMGTKDNHPTAENLIKRLVAEGDVGAITLHGRSRQQRYTKEADWTYISQMGSVVKEANVLYDEQKDVRDRDPVYLIGNGDCFSFEDWNKAMADPGIDSVMVARGALIKPWIFQEIEAQQYLDISATERLSILEKYAKFAVEHWGSDEFGINSARRFLCEFLSFTHRYIPVGILERLPPKLNERPMPWKGRNELETLLASTNFEDWIKITEMFLGPTGPGFSFTPKHKSNSYEAART</sequence>
<evidence type="ECO:0000256" key="8">
    <source>
        <dbReference type="ARBA" id="ARBA00022643"/>
    </source>
</evidence>
<dbReference type="InterPro" id="IPR013785">
    <property type="entry name" value="Aldolase_TIM"/>
</dbReference>
<dbReference type="PROSITE" id="PS01136">
    <property type="entry name" value="UPF0034"/>
    <property type="match status" value="1"/>
</dbReference>
<dbReference type="Pfam" id="PF01207">
    <property type="entry name" value="Dus"/>
    <property type="match status" value="1"/>
</dbReference>
<gene>
    <name evidence="29" type="ORF">KUCA_T00000667001</name>
</gene>
<feature type="domain" description="C3H1-type" evidence="28">
    <location>
        <begin position="138"/>
        <end position="163"/>
    </location>
</feature>
<comment type="catalytic activity">
    <reaction evidence="21">
        <text>a 5,6-dihydrouridine in mRNA + NAD(+) = a uridine in mRNA + NADH + H(+)</text>
        <dbReference type="Rhea" id="RHEA:69851"/>
        <dbReference type="Rhea" id="RHEA-COMP:14658"/>
        <dbReference type="Rhea" id="RHEA-COMP:17789"/>
        <dbReference type="ChEBI" id="CHEBI:15378"/>
        <dbReference type="ChEBI" id="CHEBI:57540"/>
        <dbReference type="ChEBI" id="CHEBI:57945"/>
        <dbReference type="ChEBI" id="CHEBI:65315"/>
        <dbReference type="ChEBI" id="CHEBI:74443"/>
    </reaction>
    <physiologicalReaction direction="right-to-left" evidence="21">
        <dbReference type="Rhea" id="RHEA:69853"/>
    </physiologicalReaction>
</comment>
<evidence type="ECO:0000256" key="17">
    <source>
        <dbReference type="ARBA" id="ARBA00023027"/>
    </source>
</evidence>
<feature type="coiled-coil region" evidence="26">
    <location>
        <begin position="220"/>
        <end position="250"/>
    </location>
</feature>
<feature type="compositionally biased region" description="Basic residues" evidence="27">
    <location>
        <begin position="71"/>
        <end position="84"/>
    </location>
</feature>
<comment type="catalytic activity">
    <reaction evidence="22">
        <text>a 5,6-dihydrouridine in mRNA + NADP(+) = a uridine in mRNA + NADPH + H(+)</text>
        <dbReference type="Rhea" id="RHEA:69855"/>
        <dbReference type="Rhea" id="RHEA-COMP:14658"/>
        <dbReference type="Rhea" id="RHEA-COMP:17789"/>
        <dbReference type="ChEBI" id="CHEBI:15378"/>
        <dbReference type="ChEBI" id="CHEBI:57783"/>
        <dbReference type="ChEBI" id="CHEBI:58349"/>
        <dbReference type="ChEBI" id="CHEBI:65315"/>
        <dbReference type="ChEBI" id="CHEBI:74443"/>
    </reaction>
    <physiologicalReaction direction="right-to-left" evidence="22">
        <dbReference type="Rhea" id="RHEA:69857"/>
    </physiologicalReaction>
</comment>
<keyword evidence="12" id="KW-0677">Repeat</keyword>
<keyword evidence="13 24" id="KW-0863">Zinc-finger</keyword>
<evidence type="ECO:0000256" key="21">
    <source>
        <dbReference type="ARBA" id="ARBA00048342"/>
    </source>
</evidence>
<evidence type="ECO:0000256" key="23">
    <source>
        <dbReference type="ARBA" id="ARBA00049513"/>
    </source>
</evidence>
<comment type="catalytic activity">
    <reaction evidence="23">
        <text>5,6-dihydrouridine(47) in tRNA + NADP(+) = uridine(47) in tRNA + NADPH + H(+)</text>
        <dbReference type="Rhea" id="RHEA:53360"/>
        <dbReference type="Rhea" id="RHEA-COMP:13539"/>
        <dbReference type="Rhea" id="RHEA-COMP:13540"/>
        <dbReference type="ChEBI" id="CHEBI:15378"/>
        <dbReference type="ChEBI" id="CHEBI:57783"/>
        <dbReference type="ChEBI" id="CHEBI:58349"/>
        <dbReference type="ChEBI" id="CHEBI:65315"/>
        <dbReference type="ChEBI" id="CHEBI:74443"/>
        <dbReference type="EC" id="1.3.1.89"/>
    </reaction>
    <physiologicalReaction direction="right-to-left" evidence="23">
        <dbReference type="Rhea" id="RHEA:53362"/>
    </physiologicalReaction>
</comment>
<dbReference type="OrthoDB" id="259935at2759"/>
<dbReference type="FunFam" id="3.20.20.70:FF:000145">
    <property type="entry name" value="tRNA-dihydrouridine(47) synthase [NAD(P)(+)]"/>
    <property type="match status" value="1"/>
</dbReference>
<dbReference type="Pfam" id="PF25585">
    <property type="entry name" value="zf-CCCH_DUS3L"/>
    <property type="match status" value="2"/>
</dbReference>
<evidence type="ECO:0000256" key="20">
    <source>
        <dbReference type="ARBA" id="ARBA00048266"/>
    </source>
</evidence>
<accession>W6MG48</accession>
<keyword evidence="9" id="KW-0507">mRNA processing</keyword>
<evidence type="ECO:0000256" key="15">
    <source>
        <dbReference type="ARBA" id="ARBA00022857"/>
    </source>
</evidence>
<keyword evidence="14 24" id="KW-0862">Zinc</keyword>
<dbReference type="InterPro" id="IPR018517">
    <property type="entry name" value="tRNA_hU_synthase_CS"/>
</dbReference>
<keyword evidence="10 25" id="KW-0819">tRNA processing</keyword>
<evidence type="ECO:0000256" key="2">
    <source>
        <dbReference type="ARBA" id="ARBA00004123"/>
    </source>
</evidence>
<dbReference type="InterPro" id="IPR035587">
    <property type="entry name" value="DUS-like_FMN-bd"/>
</dbReference>
<feature type="zinc finger region" description="C3H1-type" evidence="24">
    <location>
        <begin position="138"/>
        <end position="163"/>
    </location>
</feature>
<comment type="function">
    <text evidence="19">Catalyzes the synthesis of dihydrouridine, a modified base found in the D-loop of most tRNAs. Specifically modifies U47 in cytoplasmic tRNAs. Catalyzes the synthesis of dihydrouridine in some mRNAs, thereby affecting their translation.</text>
</comment>
<dbReference type="GO" id="GO:0034399">
    <property type="term" value="C:nuclear periphery"/>
    <property type="evidence" value="ECO:0007669"/>
    <property type="project" value="EnsemblFungi"/>
</dbReference>
<dbReference type="EC" id="1.3.1.89" evidence="4 25"/>
<dbReference type="SUPFAM" id="SSF51395">
    <property type="entry name" value="FMN-linked oxidoreductases"/>
    <property type="match status" value="1"/>
</dbReference>
<dbReference type="GeneID" id="34518105"/>
<comment type="similarity">
    <text evidence="25">Belongs to the dus family. Dus3 subfamily.</text>
</comment>
<evidence type="ECO:0000313" key="30">
    <source>
        <dbReference type="Proteomes" id="UP000019384"/>
    </source>
</evidence>
<feature type="domain" description="C3H1-type" evidence="28">
    <location>
        <begin position="94"/>
        <end position="125"/>
    </location>
</feature>
<evidence type="ECO:0000256" key="25">
    <source>
        <dbReference type="RuleBase" id="RU291113"/>
    </source>
</evidence>
<dbReference type="GO" id="GO:0102265">
    <property type="term" value="F:tRNA-dihydrouridine47 synthase activity"/>
    <property type="evidence" value="ECO:0007669"/>
    <property type="project" value="UniProtKB-EC"/>
</dbReference>
<feature type="zinc finger region" description="C3H1-type" evidence="24">
    <location>
        <begin position="94"/>
        <end position="125"/>
    </location>
</feature>
<dbReference type="GO" id="GO:0008270">
    <property type="term" value="F:zinc ion binding"/>
    <property type="evidence" value="ECO:0007669"/>
    <property type="project" value="UniProtKB-KW"/>
</dbReference>
<keyword evidence="7 25" id="KW-0285">Flavoprotein</keyword>
<evidence type="ECO:0000256" key="3">
    <source>
        <dbReference type="ARBA" id="ARBA00004496"/>
    </source>
</evidence>
<evidence type="ECO:0000256" key="16">
    <source>
        <dbReference type="ARBA" id="ARBA00023002"/>
    </source>
</evidence>
<organism evidence="29 30">
    <name type="scientific">Kuraishia capsulata CBS 1993</name>
    <dbReference type="NCBI Taxonomy" id="1382522"/>
    <lineage>
        <taxon>Eukaryota</taxon>
        <taxon>Fungi</taxon>
        <taxon>Dikarya</taxon>
        <taxon>Ascomycota</taxon>
        <taxon>Saccharomycotina</taxon>
        <taxon>Pichiomycetes</taxon>
        <taxon>Pichiales</taxon>
        <taxon>Pichiaceae</taxon>
        <taxon>Kuraishia</taxon>
    </lineage>
</organism>
<dbReference type="HOGENOM" id="CLU_013299_7_3_1"/>
<evidence type="ECO:0000256" key="1">
    <source>
        <dbReference type="ARBA" id="ARBA00001917"/>
    </source>
</evidence>
<evidence type="ECO:0000256" key="19">
    <source>
        <dbReference type="ARBA" id="ARBA00045934"/>
    </source>
</evidence>
<evidence type="ECO:0000256" key="9">
    <source>
        <dbReference type="ARBA" id="ARBA00022664"/>
    </source>
</evidence>
<dbReference type="Proteomes" id="UP000019384">
    <property type="component" value="Unassembled WGS sequence"/>
</dbReference>
<reference evidence="29" key="1">
    <citation type="submission" date="2013-12" db="EMBL/GenBank/DDBJ databases">
        <authorList>
            <person name="Genoscope - CEA"/>
        </authorList>
    </citation>
    <scope>NUCLEOTIDE SEQUENCE</scope>
    <source>
        <strain evidence="29">CBS 1993</strain>
    </source>
</reference>
<dbReference type="STRING" id="1382522.W6MG48"/>
<evidence type="ECO:0000256" key="4">
    <source>
        <dbReference type="ARBA" id="ARBA00012376"/>
    </source>
</evidence>
<dbReference type="PROSITE" id="PS50103">
    <property type="entry name" value="ZF_C3H1"/>
    <property type="match status" value="2"/>
</dbReference>
<dbReference type="Gene3D" id="3.20.20.70">
    <property type="entry name" value="Aldolase class I"/>
    <property type="match status" value="1"/>
</dbReference>
<reference evidence="29" key="2">
    <citation type="submission" date="2014-02" db="EMBL/GenBank/DDBJ databases">
        <title>Complete DNA sequence of /Kuraishia capsulata/ illustrates novel genomic features among budding yeasts (/Saccharomycotina/).</title>
        <authorList>
            <person name="Morales L."/>
            <person name="Noel B."/>
            <person name="Porcel B."/>
            <person name="Marcet-Houben M."/>
            <person name="Hullo M-F."/>
            <person name="Sacerdot C."/>
            <person name="Tekaia F."/>
            <person name="Leh-Louis V."/>
            <person name="Despons L."/>
            <person name="Khanna V."/>
            <person name="Aury J-M."/>
            <person name="Barbe V."/>
            <person name="Couloux A."/>
            <person name="Labadie K."/>
            <person name="Pelletier E."/>
            <person name="Souciet J-L."/>
            <person name="Boekhout T."/>
            <person name="Gabaldon T."/>
            <person name="Wincker P."/>
            <person name="Dujon B."/>
        </authorList>
    </citation>
    <scope>NUCLEOTIDE SEQUENCE</scope>
    <source>
        <strain evidence="29">CBS 1993</strain>
    </source>
</reference>
<dbReference type="GO" id="GO:0006397">
    <property type="term" value="P:mRNA processing"/>
    <property type="evidence" value="ECO:0007669"/>
    <property type="project" value="UniProtKB-KW"/>
</dbReference>
<keyword evidence="26" id="KW-0175">Coiled coil</keyword>
<evidence type="ECO:0000256" key="10">
    <source>
        <dbReference type="ARBA" id="ARBA00022694"/>
    </source>
</evidence>
<dbReference type="GO" id="GO:0106414">
    <property type="term" value="F:mRNA dihydrouridine synthase activity"/>
    <property type="evidence" value="ECO:0007669"/>
    <property type="project" value="RHEA"/>
</dbReference>
<feature type="compositionally biased region" description="Basic and acidic residues" evidence="27">
    <location>
        <begin position="1"/>
        <end position="30"/>
    </location>
</feature>
<keyword evidence="8 25" id="KW-0288">FMN</keyword>
<evidence type="ECO:0000256" key="11">
    <source>
        <dbReference type="ARBA" id="ARBA00022723"/>
    </source>
</evidence>
<keyword evidence="16 25" id="KW-0560">Oxidoreductase</keyword>
<evidence type="ECO:0000256" key="18">
    <source>
        <dbReference type="ARBA" id="ARBA00023242"/>
    </source>
</evidence>
<evidence type="ECO:0000256" key="6">
    <source>
        <dbReference type="ARBA" id="ARBA00022490"/>
    </source>
</evidence>
<evidence type="ECO:0000259" key="28">
    <source>
        <dbReference type="PROSITE" id="PS50103"/>
    </source>
</evidence>
<keyword evidence="11 24" id="KW-0479">Metal-binding</keyword>
<dbReference type="EMBL" id="HG793125">
    <property type="protein sequence ID" value="CDK24701.1"/>
    <property type="molecule type" value="Genomic_DNA"/>
</dbReference>
<keyword evidence="18" id="KW-0539">Nucleus</keyword>
<evidence type="ECO:0000256" key="22">
    <source>
        <dbReference type="ARBA" id="ARBA00049447"/>
    </source>
</evidence>
<keyword evidence="17 25" id="KW-0520">NAD</keyword>
<evidence type="ECO:0000256" key="13">
    <source>
        <dbReference type="ARBA" id="ARBA00022771"/>
    </source>
</evidence>
<dbReference type="GO" id="GO:0005737">
    <property type="term" value="C:cytoplasm"/>
    <property type="evidence" value="ECO:0007669"/>
    <property type="project" value="UniProtKB-SubCell"/>
</dbReference>
<evidence type="ECO:0000256" key="12">
    <source>
        <dbReference type="ARBA" id="ARBA00022737"/>
    </source>
</evidence>
<dbReference type="InterPro" id="IPR000571">
    <property type="entry name" value="Znf_CCCH"/>
</dbReference>
<evidence type="ECO:0000256" key="24">
    <source>
        <dbReference type="PROSITE-ProRule" id="PRU00723"/>
    </source>
</evidence>
<dbReference type="RefSeq" id="XP_022456717.1">
    <property type="nucleotide sequence ID" value="XM_022605227.1"/>
</dbReference>
<dbReference type="PANTHER" id="PTHR45846:SF1">
    <property type="entry name" value="TRNA-DIHYDROURIDINE(47) SYNTHASE [NAD(P)(+)]-LIKE"/>
    <property type="match status" value="1"/>
</dbReference>
<protein>
    <recommendedName>
        <fullName evidence="5 25">tRNA-dihydrouridine(47) synthase [NAD(P)(+)]</fullName>
        <ecNumber evidence="4 25">1.3.1.89</ecNumber>
    </recommendedName>
    <alternativeName>
        <fullName evidence="25">tRNA-dihydrouridine synthase 3</fullName>
    </alternativeName>
</protein>
<evidence type="ECO:0000256" key="5">
    <source>
        <dbReference type="ARBA" id="ARBA00022143"/>
    </source>
</evidence>
<keyword evidence="15 25" id="KW-0521">NADP</keyword>
<proteinExistence type="inferred from homology"/>
<evidence type="ECO:0000256" key="26">
    <source>
        <dbReference type="SAM" id="Coils"/>
    </source>
</evidence>
<evidence type="ECO:0000256" key="27">
    <source>
        <dbReference type="SAM" id="MobiDB-lite"/>
    </source>
</evidence>
<keyword evidence="30" id="KW-1185">Reference proteome</keyword>
<evidence type="ECO:0000256" key="7">
    <source>
        <dbReference type="ARBA" id="ARBA00022630"/>
    </source>
</evidence>
<dbReference type="GO" id="GO:0003723">
    <property type="term" value="F:RNA binding"/>
    <property type="evidence" value="ECO:0007669"/>
    <property type="project" value="TreeGrafter"/>
</dbReference>
<comment type="catalytic activity">
    <reaction evidence="20">
        <text>5,6-dihydrouridine(47) in tRNA + NAD(+) = uridine(47) in tRNA + NADH + H(+)</text>
        <dbReference type="Rhea" id="RHEA:53364"/>
        <dbReference type="Rhea" id="RHEA-COMP:13539"/>
        <dbReference type="Rhea" id="RHEA-COMP:13540"/>
        <dbReference type="ChEBI" id="CHEBI:15378"/>
        <dbReference type="ChEBI" id="CHEBI:57540"/>
        <dbReference type="ChEBI" id="CHEBI:57945"/>
        <dbReference type="ChEBI" id="CHEBI:65315"/>
        <dbReference type="ChEBI" id="CHEBI:74443"/>
        <dbReference type="EC" id="1.3.1.89"/>
    </reaction>
    <physiologicalReaction direction="right-to-left" evidence="20">
        <dbReference type="Rhea" id="RHEA:53366"/>
    </physiologicalReaction>
</comment>
<keyword evidence="6" id="KW-0963">Cytoplasm</keyword>
<dbReference type="AlphaFoldDB" id="W6MG48"/>
<evidence type="ECO:0000313" key="29">
    <source>
        <dbReference type="EMBL" id="CDK24701.1"/>
    </source>
</evidence>
<dbReference type="GO" id="GO:0050660">
    <property type="term" value="F:flavin adenine dinucleotide binding"/>
    <property type="evidence" value="ECO:0007669"/>
    <property type="project" value="UniProtKB-UniRule"/>
</dbReference>
<comment type="subcellular location">
    <subcellularLocation>
        <location evidence="3">Cytoplasm</location>
    </subcellularLocation>
    <subcellularLocation>
        <location evidence="2">Nucleus</location>
    </subcellularLocation>
</comment>
<name>W6MG48_9ASCO</name>
<feature type="region of interest" description="Disordered" evidence="27">
    <location>
        <begin position="1"/>
        <end position="93"/>
    </location>
</feature>
<dbReference type="PANTHER" id="PTHR45846">
    <property type="entry name" value="TRNA-DIHYDROURIDINE(47) SYNTHASE [NAD(P)(+)]-LIKE"/>
    <property type="match status" value="1"/>
</dbReference>
<comment type="cofactor">
    <cofactor evidence="1 25">
        <name>FMN</name>
        <dbReference type="ChEBI" id="CHEBI:58210"/>
    </cofactor>
</comment>
<evidence type="ECO:0000256" key="14">
    <source>
        <dbReference type="ARBA" id="ARBA00022833"/>
    </source>
</evidence>
<dbReference type="CDD" id="cd02801">
    <property type="entry name" value="DUS_like_FMN"/>
    <property type="match status" value="1"/>
</dbReference>